<keyword evidence="1" id="KW-1133">Transmembrane helix</keyword>
<feature type="transmembrane region" description="Helical" evidence="1">
    <location>
        <begin position="12"/>
        <end position="30"/>
    </location>
</feature>
<keyword evidence="1" id="KW-0472">Membrane</keyword>
<evidence type="ECO:0000256" key="1">
    <source>
        <dbReference type="SAM" id="Phobius"/>
    </source>
</evidence>
<dbReference type="InterPro" id="IPR008875">
    <property type="entry name" value="TraX"/>
</dbReference>
<reference evidence="2 3" key="1">
    <citation type="submission" date="2019-03" db="EMBL/GenBank/DDBJ databases">
        <title>Genomic Encyclopedia of Type Strains, Phase IV (KMG-IV): sequencing the most valuable type-strain genomes for metagenomic binning, comparative biology and taxonomic classification.</title>
        <authorList>
            <person name="Goeker M."/>
        </authorList>
    </citation>
    <scope>NUCLEOTIDE SEQUENCE [LARGE SCALE GENOMIC DNA]</scope>
    <source>
        <strain evidence="2 3">DSM 100556</strain>
    </source>
</reference>
<dbReference type="OrthoDB" id="9781069at2"/>
<keyword evidence="1" id="KW-0812">Transmembrane</keyword>
<proteinExistence type="predicted"/>
<feature type="transmembrane region" description="Helical" evidence="1">
    <location>
        <begin position="36"/>
        <end position="57"/>
    </location>
</feature>
<comment type="caution">
    <text evidence="2">The sequence shown here is derived from an EMBL/GenBank/DDBJ whole genome shotgun (WGS) entry which is preliminary data.</text>
</comment>
<name>A0A4R1R358_9FIRM</name>
<feature type="transmembrane region" description="Helical" evidence="1">
    <location>
        <begin position="132"/>
        <end position="156"/>
    </location>
</feature>
<feature type="transmembrane region" description="Helical" evidence="1">
    <location>
        <begin position="100"/>
        <end position="120"/>
    </location>
</feature>
<feature type="transmembrane region" description="Helical" evidence="1">
    <location>
        <begin position="69"/>
        <end position="94"/>
    </location>
</feature>
<protein>
    <submittedName>
        <fullName evidence="2">TraX protein</fullName>
    </submittedName>
</protein>
<sequence length="244" mass="28447">MFATNKKFNGNTLKLAAIIAMTIDHAAWLILPRETIAAFICHIIGRLTFPVMAFMIVEGYHHTRDVRKYLFRLAISALIAHFAYAFCFNHPLLFDLRNGLIDSTSVLWGFTFGLSSLIVYHHEQMKKWLKVVLIILCIILAIPSDWSWVCVVFLLVLDLNYGNMKRQFIGMTVFGFSYALVYCLVSSWWSSFQFAVILAFPLLFLYNGERGRWRGMKWLFYIYYPLHLILLGVIRVAFHIIYPR</sequence>
<organism evidence="2 3">
    <name type="scientific">Kineothrix alysoides</name>
    <dbReference type="NCBI Taxonomy" id="1469948"/>
    <lineage>
        <taxon>Bacteria</taxon>
        <taxon>Bacillati</taxon>
        <taxon>Bacillota</taxon>
        <taxon>Clostridia</taxon>
        <taxon>Lachnospirales</taxon>
        <taxon>Lachnospiraceae</taxon>
        <taxon>Kineothrix</taxon>
    </lineage>
</organism>
<evidence type="ECO:0000313" key="2">
    <source>
        <dbReference type="EMBL" id="TCL59843.1"/>
    </source>
</evidence>
<dbReference type="RefSeq" id="WP_031389772.1">
    <property type="nucleotide sequence ID" value="NZ_JPNB01000001.1"/>
</dbReference>
<dbReference type="Pfam" id="PF05857">
    <property type="entry name" value="TraX"/>
    <property type="match status" value="1"/>
</dbReference>
<dbReference type="EMBL" id="SLUO01000003">
    <property type="protein sequence ID" value="TCL59843.1"/>
    <property type="molecule type" value="Genomic_DNA"/>
</dbReference>
<dbReference type="STRING" id="1469948.GCA_000732725_01028"/>
<gene>
    <name evidence="2" type="ORF">EDD76_10330</name>
</gene>
<feature type="transmembrane region" description="Helical" evidence="1">
    <location>
        <begin position="176"/>
        <end position="206"/>
    </location>
</feature>
<accession>A0A4R1R358</accession>
<dbReference type="Proteomes" id="UP000295718">
    <property type="component" value="Unassembled WGS sequence"/>
</dbReference>
<evidence type="ECO:0000313" key="3">
    <source>
        <dbReference type="Proteomes" id="UP000295718"/>
    </source>
</evidence>
<dbReference type="AlphaFoldDB" id="A0A4R1R358"/>
<keyword evidence="3" id="KW-1185">Reference proteome</keyword>
<feature type="transmembrane region" description="Helical" evidence="1">
    <location>
        <begin position="218"/>
        <end position="242"/>
    </location>
</feature>